<dbReference type="InterPro" id="IPR008979">
    <property type="entry name" value="Galactose-bd-like_sf"/>
</dbReference>
<dbReference type="InterPro" id="IPR011009">
    <property type="entry name" value="Kinase-like_dom_sf"/>
</dbReference>
<keyword evidence="2" id="KW-0418">Kinase</keyword>
<evidence type="ECO:0000256" key="1">
    <source>
        <dbReference type="SAM" id="MobiDB-lite"/>
    </source>
</evidence>
<dbReference type="GO" id="GO:0016301">
    <property type="term" value="F:kinase activity"/>
    <property type="evidence" value="ECO:0007669"/>
    <property type="project" value="UniProtKB-KW"/>
</dbReference>
<accession>A0ABU7FCU1</accession>
<keyword evidence="3" id="KW-1185">Reference proteome</keyword>
<reference evidence="2" key="1">
    <citation type="submission" date="2024-01" db="EMBL/GenBank/DDBJ databases">
        <title>First draft genome sequence data of TA4-1, the type strain of Gram-positive actinobacterium Streptomyces chiangmaiensis.</title>
        <authorList>
            <person name="Yasawong M."/>
            <person name="Nantapong N."/>
        </authorList>
    </citation>
    <scope>NUCLEOTIDE SEQUENCE</scope>
    <source>
        <strain evidence="2">TA4-1</strain>
    </source>
</reference>
<dbReference type="EMBL" id="JAYWVC010000004">
    <property type="protein sequence ID" value="MED7820944.1"/>
    <property type="molecule type" value="Genomic_DNA"/>
</dbReference>
<gene>
    <name evidence="2" type="ORF">VXC91_02810</name>
</gene>
<organism evidence="2 3">
    <name type="scientific">Streptomyces chiangmaiensis</name>
    <dbReference type="NCBI Taxonomy" id="766497"/>
    <lineage>
        <taxon>Bacteria</taxon>
        <taxon>Bacillati</taxon>
        <taxon>Actinomycetota</taxon>
        <taxon>Actinomycetes</taxon>
        <taxon>Kitasatosporales</taxon>
        <taxon>Streptomycetaceae</taxon>
        <taxon>Streptomyces</taxon>
    </lineage>
</organism>
<evidence type="ECO:0000313" key="3">
    <source>
        <dbReference type="Proteomes" id="UP001333996"/>
    </source>
</evidence>
<dbReference type="Gene3D" id="3.30.200.20">
    <property type="entry name" value="Phosphorylase Kinase, domain 1"/>
    <property type="match status" value="1"/>
</dbReference>
<dbReference type="SUPFAM" id="SSF49785">
    <property type="entry name" value="Galactose-binding domain-like"/>
    <property type="match status" value="1"/>
</dbReference>
<proteinExistence type="predicted"/>
<feature type="compositionally biased region" description="Basic and acidic residues" evidence="1">
    <location>
        <begin position="33"/>
        <end position="46"/>
    </location>
</feature>
<dbReference type="CDD" id="cd13973">
    <property type="entry name" value="PK_MviN-like"/>
    <property type="match status" value="1"/>
</dbReference>
<feature type="region of interest" description="Disordered" evidence="1">
    <location>
        <begin position="393"/>
        <end position="420"/>
    </location>
</feature>
<feature type="region of interest" description="Disordered" evidence="1">
    <location>
        <begin position="335"/>
        <end position="359"/>
    </location>
</feature>
<dbReference type="SUPFAM" id="SSF56112">
    <property type="entry name" value="Protein kinase-like (PK-like)"/>
    <property type="match status" value="1"/>
</dbReference>
<dbReference type="Gene3D" id="2.60.120.260">
    <property type="entry name" value="Galactose-binding domain-like"/>
    <property type="match status" value="1"/>
</dbReference>
<dbReference type="Gene3D" id="1.10.510.10">
    <property type="entry name" value="Transferase(Phosphotransferase) domain 1"/>
    <property type="match status" value="1"/>
</dbReference>
<comment type="caution">
    <text evidence="2">The sequence shown here is derived from an EMBL/GenBank/DDBJ whole genome shotgun (WGS) entry which is preliminary data.</text>
</comment>
<sequence length="572" mass="60999">MAERSTAAVDVADNSGDEPLTAKADQSTSDGATQDREQDTDNDEAHGNGATERLGKTSPLELHSGHKLARRYRLEECVTRLDGFSSWRAVDEKLRRAVGVHILPADHARARSVLAAARSSALLGDPRFVQVLDAVEENDVVYVVHEWLPDATELTTLLASGPLEAHDAYQMVTQVSQAMAAAHREGLSHLRLTPGTVLRTSSGQWRIRGLAVNAALRGIGSDTPQRTDTEAIGALLYAALTQRWPYDDDAYGLSGLPKGVGLIAPDQVRAGVHRGLSELSMRALANNGATASRHETACTTPEELVKAIGDMPRVRPPEPAFAAPPEYQRTTYQQGTYGRSTARPGVAQPVPTPPPPLQSPTGKALKWVVSALLIVALGLGSWQLADALMDQGDKSNDTHQTQTTDGNDKNGGKPIPAGPLKIQGSREYVASGDAQAPEDVAKTYDGDSSTYWRTKRYNDGPALAPYKPGVGIVYDLGSAKEITTASIGLRYSGDHTTVHLYATDSLTPSTGVDGMKEIGTATTSGDSLTVKTKKTVKTQYVLLWITDVPSAPSDGYSSAGFKQAITDVKFTG</sequence>
<keyword evidence="2" id="KW-0808">Transferase</keyword>
<dbReference type="RefSeq" id="WP_329504802.1">
    <property type="nucleotide sequence ID" value="NZ_BAAAYZ010000192.1"/>
</dbReference>
<evidence type="ECO:0000313" key="2">
    <source>
        <dbReference type="EMBL" id="MED7820944.1"/>
    </source>
</evidence>
<name>A0ABU7FCU1_9ACTN</name>
<protein>
    <submittedName>
        <fullName evidence="2">Protein kinase family protein</fullName>
    </submittedName>
</protein>
<dbReference type="Proteomes" id="UP001333996">
    <property type="component" value="Unassembled WGS sequence"/>
</dbReference>
<feature type="region of interest" description="Disordered" evidence="1">
    <location>
        <begin position="1"/>
        <end position="62"/>
    </location>
</feature>